<dbReference type="InterPro" id="IPR011990">
    <property type="entry name" value="TPR-like_helical_dom_sf"/>
</dbReference>
<dbReference type="Proteomes" id="UP000515806">
    <property type="component" value="Chromosome"/>
</dbReference>
<dbReference type="Pfam" id="PF13181">
    <property type="entry name" value="TPR_8"/>
    <property type="match status" value="1"/>
</dbReference>
<dbReference type="KEGG" id="proe:H9L23_24575"/>
<feature type="chain" id="PRO_5028842094" evidence="2">
    <location>
        <begin position="24"/>
        <end position="575"/>
    </location>
</feature>
<dbReference type="AlphaFoldDB" id="A0A7G9QFU6"/>
<accession>A0A7G9QFU6</accession>
<evidence type="ECO:0000313" key="3">
    <source>
        <dbReference type="EMBL" id="QNN42221.1"/>
    </source>
</evidence>
<dbReference type="InterPro" id="IPR019734">
    <property type="entry name" value="TPR_rpt"/>
</dbReference>
<dbReference type="PANTHER" id="PTHR12558">
    <property type="entry name" value="CELL DIVISION CYCLE 16,23,27"/>
    <property type="match status" value="1"/>
</dbReference>
<dbReference type="RefSeq" id="WP_187592765.1">
    <property type="nucleotide sequence ID" value="NZ_CP060723.1"/>
</dbReference>
<proteinExistence type="predicted"/>
<feature type="signal peptide" evidence="2">
    <location>
        <begin position="1"/>
        <end position="23"/>
    </location>
</feature>
<dbReference type="Gene3D" id="1.25.40.10">
    <property type="entry name" value="Tetratricopeptide repeat domain"/>
    <property type="match status" value="3"/>
</dbReference>
<evidence type="ECO:0000313" key="4">
    <source>
        <dbReference type="Proteomes" id="UP000515806"/>
    </source>
</evidence>
<dbReference type="SMART" id="SM00028">
    <property type="entry name" value="TPR"/>
    <property type="match status" value="6"/>
</dbReference>
<evidence type="ECO:0000256" key="1">
    <source>
        <dbReference type="PROSITE-ProRule" id="PRU00339"/>
    </source>
</evidence>
<dbReference type="PROSITE" id="PS50005">
    <property type="entry name" value="TPR"/>
    <property type="match status" value="3"/>
</dbReference>
<name>A0A7G9QFU6_9SPHI</name>
<keyword evidence="4" id="KW-1185">Reference proteome</keyword>
<dbReference type="EMBL" id="CP060723">
    <property type="protein sequence ID" value="QNN42221.1"/>
    <property type="molecule type" value="Genomic_DNA"/>
</dbReference>
<dbReference type="SUPFAM" id="SSF48452">
    <property type="entry name" value="TPR-like"/>
    <property type="match status" value="1"/>
</dbReference>
<protein>
    <submittedName>
        <fullName evidence="3">Uncharacterized protein</fullName>
    </submittedName>
</protein>
<dbReference type="SUPFAM" id="SSF81901">
    <property type="entry name" value="HCP-like"/>
    <property type="match status" value="1"/>
</dbReference>
<feature type="repeat" description="TPR" evidence="1">
    <location>
        <begin position="386"/>
        <end position="419"/>
    </location>
</feature>
<dbReference type="PANTHER" id="PTHR12558:SF13">
    <property type="entry name" value="CELL DIVISION CYCLE PROTEIN 27 HOMOLOG"/>
    <property type="match status" value="1"/>
</dbReference>
<keyword evidence="2" id="KW-0732">Signal</keyword>
<keyword evidence="1" id="KW-0802">TPR repeat</keyword>
<reference evidence="3 4" key="1">
    <citation type="submission" date="2020-08" db="EMBL/GenBank/DDBJ databases">
        <title>Genome sequence of Pedobacter roseus KACC 11594T.</title>
        <authorList>
            <person name="Hyun D.-W."/>
            <person name="Bae J.-W."/>
        </authorList>
    </citation>
    <scope>NUCLEOTIDE SEQUENCE [LARGE SCALE GENOMIC DNA]</scope>
    <source>
        <strain evidence="3 4">KACC 11594</strain>
    </source>
</reference>
<evidence type="ECO:0000256" key="2">
    <source>
        <dbReference type="SAM" id="SignalP"/>
    </source>
</evidence>
<dbReference type="Pfam" id="PF13432">
    <property type="entry name" value="TPR_16"/>
    <property type="match status" value="1"/>
</dbReference>
<organism evidence="3 4">
    <name type="scientific">Pedobacter roseus</name>
    <dbReference type="NCBI Taxonomy" id="336820"/>
    <lineage>
        <taxon>Bacteria</taxon>
        <taxon>Pseudomonadati</taxon>
        <taxon>Bacteroidota</taxon>
        <taxon>Sphingobacteriia</taxon>
        <taxon>Sphingobacteriales</taxon>
        <taxon>Sphingobacteriaceae</taxon>
        <taxon>Pedobacter</taxon>
    </lineage>
</organism>
<gene>
    <name evidence="3" type="ORF">H9L23_24575</name>
</gene>
<feature type="repeat" description="TPR" evidence="1">
    <location>
        <begin position="169"/>
        <end position="202"/>
    </location>
</feature>
<feature type="repeat" description="TPR" evidence="1">
    <location>
        <begin position="56"/>
        <end position="89"/>
    </location>
</feature>
<sequence>MKILKKAITLNVGLVLMGSAVFAQDLNDAKKAIDAEQYQKASSVLKSLVSSKASDGNNYYNLGLVYLKTGYIDSARAVFTKGITADPKNNLNLIGLGEADMLSNNPTSAKTNFDKAVALAPKDYKTYLYIGKAYLAQDKPSDDVSKPDFTNALANITKADELDSKDKDAEVFLALGDAYALQKKNSEALGPYMRVGDVDPNNRRAKTQIGKMYKESRAFPEGEKELQDVIAADANYGPAYRELGELYLQWSSFGTDKEKAAKGIENYKKYMDLTDKSLESQLRYAQFLFYAKDFPTLEQVATTIQAPANDPKSAVVSRMKGWAAYENKNYPASLTSMNEFFAKEKDPNKILGFDYLYLGKAQLKAGQDSLALMNITKAVEKDSNNVDALAEVAKTFFDAKKYDKSAQIYDKVIAASPNAKGVLYSYFYDGLAYYFDYATQYSAKKNPSKDLLVKADTLIAKVAKIAPETTDAYLYRARINSLLDDDKAPKGLMVPHFETFIQKVTEKPELVTANAKKLSEAYDNLGGYYFNTDKAKAKEYFDKSVAVYPTGTFAAAKLKELTAPAPAAKAKGKGK</sequence>